<dbReference type="Gene3D" id="2.130.10.10">
    <property type="entry name" value="YVTN repeat-like/Quinoprotein amine dehydrogenase"/>
    <property type="match status" value="2"/>
</dbReference>
<gene>
    <name evidence="1" type="ORF">PATL70BA_0535</name>
</gene>
<protein>
    <submittedName>
        <fullName evidence="1">Transcriptional regulator</fullName>
    </submittedName>
</protein>
<sequence length="354" mass="40267">MKNILKPRQALFLLICFVVIALAIIGGRYFTTLENKVADIEGLRTIRPPRDVNAMVMHEDRLWVGGRDGVFEIDMDTNTVIRELNLPKNVDLVKGLVVDENQKLWIGHFGGLTLYDLKKDTFEDLDVLQDKRVNCLYQDAEGNIFVGTWGGVTKYDGFEYSRITAGDGLLHDMVNVICQDDGGGLWFGHYVAPSGGISYLLNNKWQYFSTNEGMPHNNVTSIYQDQKGDVWVGVGLFYEGGLVKFEKDVLEWRIKDVYTKGEDGLSGEKIRSLYEMKDGSFWIGSEYDGMTIVKDVQEIIEPKLKRRYLTEEQGLAGYEVKVMLEDKNHNLWLGTQNGITVLEVKAIRNLFPTR</sequence>
<dbReference type="Proteomes" id="UP000279029">
    <property type="component" value="Chromosome"/>
</dbReference>
<organism evidence="1 2">
    <name type="scientific">Petrocella atlantisensis</name>
    <dbReference type="NCBI Taxonomy" id="2173034"/>
    <lineage>
        <taxon>Bacteria</taxon>
        <taxon>Bacillati</taxon>
        <taxon>Bacillota</taxon>
        <taxon>Clostridia</taxon>
        <taxon>Lachnospirales</taxon>
        <taxon>Vallitaleaceae</taxon>
        <taxon>Petrocella</taxon>
    </lineage>
</organism>
<accession>A0A3P7RUC2</accession>
<evidence type="ECO:0000313" key="2">
    <source>
        <dbReference type="Proteomes" id="UP000279029"/>
    </source>
</evidence>
<dbReference type="OrthoDB" id="9813394at2"/>
<evidence type="ECO:0000313" key="1">
    <source>
        <dbReference type="EMBL" id="VDN46392.1"/>
    </source>
</evidence>
<dbReference type="InterPro" id="IPR011110">
    <property type="entry name" value="Reg_prop"/>
</dbReference>
<dbReference type="InterPro" id="IPR015943">
    <property type="entry name" value="WD40/YVTN_repeat-like_dom_sf"/>
</dbReference>
<proteinExistence type="predicted"/>
<dbReference type="AlphaFoldDB" id="A0A3P7RUC2"/>
<dbReference type="EMBL" id="LR130778">
    <property type="protein sequence ID" value="VDN46392.1"/>
    <property type="molecule type" value="Genomic_DNA"/>
</dbReference>
<dbReference type="SUPFAM" id="SSF101898">
    <property type="entry name" value="NHL repeat"/>
    <property type="match status" value="1"/>
</dbReference>
<dbReference type="Pfam" id="PF07494">
    <property type="entry name" value="Reg_prop"/>
    <property type="match status" value="3"/>
</dbReference>
<name>A0A3P7RUC2_9FIRM</name>
<keyword evidence="2" id="KW-1185">Reference proteome</keyword>
<reference evidence="1 2" key="1">
    <citation type="submission" date="2018-09" db="EMBL/GenBank/DDBJ databases">
        <authorList>
            <person name="Postec A."/>
        </authorList>
    </citation>
    <scope>NUCLEOTIDE SEQUENCE [LARGE SCALE GENOMIC DNA]</scope>
    <source>
        <strain evidence="1">70B-A</strain>
    </source>
</reference>
<dbReference type="KEGG" id="cbar:PATL70BA_0535"/>
<dbReference type="RefSeq" id="WP_125135915.1">
    <property type="nucleotide sequence ID" value="NZ_LR130778.1"/>
</dbReference>